<organism evidence="2 3">
    <name type="scientific">Melanopsichium pennsylvanicum</name>
    <dbReference type="NCBI Taxonomy" id="63383"/>
    <lineage>
        <taxon>Eukaryota</taxon>
        <taxon>Fungi</taxon>
        <taxon>Dikarya</taxon>
        <taxon>Basidiomycota</taxon>
        <taxon>Ustilaginomycotina</taxon>
        <taxon>Ustilaginomycetes</taxon>
        <taxon>Ustilaginales</taxon>
        <taxon>Ustilaginaceae</taxon>
        <taxon>Melanopsichium</taxon>
    </lineage>
</organism>
<evidence type="ECO:0000313" key="3">
    <source>
        <dbReference type="Proteomes" id="UP001294444"/>
    </source>
</evidence>
<protein>
    <submittedName>
        <fullName evidence="2">Uncharacterized protein</fullName>
    </submittedName>
</protein>
<dbReference type="AlphaFoldDB" id="A0AAJ5C7R2"/>
<comment type="caution">
    <text evidence="2">The sequence shown here is derived from an EMBL/GenBank/DDBJ whole genome shotgun (WGS) entry which is preliminary data.</text>
</comment>
<reference evidence="2" key="1">
    <citation type="submission" date="2023-10" db="EMBL/GenBank/DDBJ databases">
        <authorList>
            <person name="Guldener U."/>
        </authorList>
    </citation>
    <scope>NUCLEOTIDE SEQUENCE</scope>
    <source>
        <strain evidence="2">Mp4</strain>
    </source>
</reference>
<evidence type="ECO:0000256" key="1">
    <source>
        <dbReference type="SAM" id="MobiDB-lite"/>
    </source>
</evidence>
<sequence length="355" mass="38392">MDPTAGSNSSATTSKSNSTELMIALSQIQQLIPLLDYRPGGLTHLLPTLLTPLLPTNETSSGEVMQRYRANLDHAFRVSSELVARLSDGSSVGTALNLAERLMQEGDEKARILRVRKKRRLFVEQEKVLEVNSWGPPVPPRTHAARTAKDGTEGKERHDAAKRGKAEVSAFLPSQNPDNIISSSAQQYLEPPKTPQAVQKYLSALHSYLKTAAERGLLPAGVALKRIRARVASFTETEFTLELQVAQVMKAVIDATPSFADDNADAEDAEATGELQSVDLAGVTLGGVNENITSTTPSAFPLFRSLSSDILSQTIRAVLNRCTANSSENGQVWTAYRPITEAVARVILAAAQFQS</sequence>
<proteinExistence type="predicted"/>
<feature type="region of interest" description="Disordered" evidence="1">
    <location>
        <begin position="133"/>
        <end position="163"/>
    </location>
</feature>
<accession>A0AAJ5C7R2</accession>
<name>A0AAJ5C7R2_9BASI</name>
<dbReference type="EMBL" id="OAPG01000018">
    <property type="protein sequence ID" value="SNX87197.1"/>
    <property type="molecule type" value="Genomic_DNA"/>
</dbReference>
<gene>
    <name evidence="2" type="ORF">MEPE_05907</name>
</gene>
<feature type="compositionally biased region" description="Basic and acidic residues" evidence="1">
    <location>
        <begin position="147"/>
        <end position="163"/>
    </location>
</feature>
<evidence type="ECO:0000313" key="2">
    <source>
        <dbReference type="EMBL" id="SNX87197.1"/>
    </source>
</evidence>
<keyword evidence="3" id="KW-1185">Reference proteome</keyword>
<dbReference type="Proteomes" id="UP001294444">
    <property type="component" value="Unassembled WGS sequence"/>
</dbReference>